<name>B8HNT5_CYAP4</name>
<protein>
    <recommendedName>
        <fullName evidence="2">DUF2281 domain-containing protein</fullName>
    </recommendedName>
</protein>
<sequence length="66" mass="7355">MSSQIVTEIIEQVNDLPDNLQQQVRSFVLTLQQEHLGKSGDAWDILESLTGTVEAPADWSNDDQAE</sequence>
<evidence type="ECO:0000313" key="1">
    <source>
        <dbReference type="EMBL" id="ACL45522.1"/>
    </source>
</evidence>
<dbReference type="KEGG" id="cyn:Cyan7425_3194"/>
<reference evidence="1" key="1">
    <citation type="submission" date="2009-01" db="EMBL/GenBank/DDBJ databases">
        <title>Complete sequence of chromosome Cyanothece sp. PCC 7425.</title>
        <authorList>
            <consortium name="US DOE Joint Genome Institute"/>
            <person name="Lucas S."/>
            <person name="Copeland A."/>
            <person name="Lapidus A."/>
            <person name="Glavina del Rio T."/>
            <person name="Dalin E."/>
            <person name="Tice H."/>
            <person name="Bruce D."/>
            <person name="Goodwin L."/>
            <person name="Pitluck S."/>
            <person name="Sims D."/>
            <person name="Meineke L."/>
            <person name="Brettin T."/>
            <person name="Detter J.C."/>
            <person name="Han C."/>
            <person name="Larimer F."/>
            <person name="Land M."/>
            <person name="Hauser L."/>
            <person name="Kyrpides N."/>
            <person name="Ovchinnikova G."/>
            <person name="Liberton M."/>
            <person name="Stoeckel J."/>
            <person name="Banerjee A."/>
            <person name="Singh A."/>
            <person name="Page L."/>
            <person name="Sato H."/>
            <person name="Zhao L."/>
            <person name="Sherman L."/>
            <person name="Pakrasi H."/>
            <person name="Richardson P."/>
        </authorList>
    </citation>
    <scope>NUCLEOTIDE SEQUENCE</scope>
    <source>
        <strain evidence="1">PCC 7425</strain>
    </source>
</reference>
<dbReference type="OrthoDB" id="428699at2"/>
<dbReference type="HOGENOM" id="CLU_201051_0_0_3"/>
<dbReference type="STRING" id="395961.Cyan7425_3194"/>
<organism evidence="1">
    <name type="scientific">Cyanothece sp. (strain PCC 7425 / ATCC 29141)</name>
    <dbReference type="NCBI Taxonomy" id="395961"/>
    <lineage>
        <taxon>Bacteria</taxon>
        <taxon>Bacillati</taxon>
        <taxon>Cyanobacteriota</taxon>
        <taxon>Cyanophyceae</taxon>
        <taxon>Gomontiellales</taxon>
        <taxon>Cyanothecaceae</taxon>
        <taxon>Cyanothece</taxon>
    </lineage>
</organism>
<accession>B8HNT5</accession>
<evidence type="ECO:0008006" key="2">
    <source>
        <dbReference type="Google" id="ProtNLM"/>
    </source>
</evidence>
<dbReference type="EMBL" id="CP001344">
    <property type="protein sequence ID" value="ACL45522.1"/>
    <property type="molecule type" value="Genomic_DNA"/>
</dbReference>
<proteinExistence type="predicted"/>
<dbReference type="AlphaFoldDB" id="B8HNT5"/>
<gene>
    <name evidence="1" type="ordered locus">Cyan7425_3194</name>
</gene>